<comment type="caution">
    <text evidence="2">The sequence shown here is derived from an EMBL/GenBank/DDBJ whole genome shotgun (WGS) entry which is preliminary data.</text>
</comment>
<keyword evidence="3" id="KW-1185">Reference proteome</keyword>
<evidence type="ECO:0000313" key="2">
    <source>
        <dbReference type="EMBL" id="CAH3045837.1"/>
    </source>
</evidence>
<dbReference type="AlphaFoldDB" id="A0AAU9W753"/>
<evidence type="ECO:0000313" key="3">
    <source>
        <dbReference type="Proteomes" id="UP001159428"/>
    </source>
</evidence>
<proteinExistence type="predicted"/>
<dbReference type="Proteomes" id="UP001159428">
    <property type="component" value="Unassembled WGS sequence"/>
</dbReference>
<feature type="chain" id="PRO_5043471308" evidence="1">
    <location>
        <begin position="21"/>
        <end position="139"/>
    </location>
</feature>
<feature type="signal peptide" evidence="1">
    <location>
        <begin position="1"/>
        <end position="20"/>
    </location>
</feature>
<protein>
    <submittedName>
        <fullName evidence="2">Uncharacterized protein</fullName>
    </submittedName>
</protein>
<name>A0AAU9W753_9CNID</name>
<accession>A0AAU9W753</accession>
<keyword evidence="1" id="KW-0732">Signal</keyword>
<reference evidence="2 3" key="1">
    <citation type="submission" date="2022-05" db="EMBL/GenBank/DDBJ databases">
        <authorList>
            <consortium name="Genoscope - CEA"/>
            <person name="William W."/>
        </authorList>
    </citation>
    <scope>NUCLEOTIDE SEQUENCE [LARGE SCALE GENOMIC DNA]</scope>
</reference>
<sequence length="139" mass="15870">MKISLVSCLLLFASVAFVKGRYLTEEDLSEGLEDELNELEPWQLEDPHMRHRPKPVKSLNGAVELLLGCFREEDGQMKEKCKRKFREALPNNHPDVERVVECAEQSFQECIGAPKGHKPMKCMQDFKDCMKNEADGSGM</sequence>
<dbReference type="EMBL" id="CALNXJ010000008">
    <property type="protein sequence ID" value="CAH3045837.1"/>
    <property type="molecule type" value="Genomic_DNA"/>
</dbReference>
<gene>
    <name evidence="2" type="ORF">PMEA_00032932</name>
</gene>
<organism evidence="2 3">
    <name type="scientific">Pocillopora meandrina</name>
    <dbReference type="NCBI Taxonomy" id="46732"/>
    <lineage>
        <taxon>Eukaryota</taxon>
        <taxon>Metazoa</taxon>
        <taxon>Cnidaria</taxon>
        <taxon>Anthozoa</taxon>
        <taxon>Hexacorallia</taxon>
        <taxon>Scleractinia</taxon>
        <taxon>Astrocoeniina</taxon>
        <taxon>Pocilloporidae</taxon>
        <taxon>Pocillopora</taxon>
    </lineage>
</organism>
<evidence type="ECO:0000256" key="1">
    <source>
        <dbReference type="SAM" id="SignalP"/>
    </source>
</evidence>